<protein>
    <submittedName>
        <fullName evidence="1">Uncharacterized protein</fullName>
    </submittedName>
</protein>
<organism evidence="1">
    <name type="scientific">uncultured Caudovirales phage</name>
    <dbReference type="NCBI Taxonomy" id="2100421"/>
    <lineage>
        <taxon>Viruses</taxon>
        <taxon>Duplodnaviria</taxon>
        <taxon>Heunggongvirae</taxon>
        <taxon>Uroviricota</taxon>
        <taxon>Caudoviricetes</taxon>
        <taxon>Peduoviridae</taxon>
        <taxon>Maltschvirus</taxon>
        <taxon>Maltschvirus maltsch</taxon>
    </lineage>
</organism>
<proteinExistence type="predicted"/>
<sequence>MSFLTGILDLGKSALGVLGGSNFAGTLVRTVLLGYALNKINSNANKGNITGTQNIDTGVRLQVNPNADSKIPVLYGNAFFGGNIIDAAMTNSNKTMWYAITLSEKTGTVYSSSVNSAYVLNNVYWNDQRIVFNTDGI</sequence>
<evidence type="ECO:0000313" key="1">
    <source>
        <dbReference type="EMBL" id="CAB4178842.1"/>
    </source>
</evidence>
<reference evidence="1" key="1">
    <citation type="submission" date="2020-05" db="EMBL/GenBank/DDBJ databases">
        <authorList>
            <person name="Chiriac C."/>
            <person name="Salcher M."/>
            <person name="Ghai R."/>
            <person name="Kavagutti S V."/>
        </authorList>
    </citation>
    <scope>NUCLEOTIDE SEQUENCE</scope>
</reference>
<feature type="non-terminal residue" evidence="1">
    <location>
        <position position="137"/>
    </location>
</feature>
<accession>A0A6J5Q5T8</accession>
<name>A0A6J5Q5T8_9CAUD</name>
<gene>
    <name evidence="1" type="ORF">UFOVP1030_34</name>
</gene>
<dbReference type="EMBL" id="LR796977">
    <property type="protein sequence ID" value="CAB4178842.1"/>
    <property type="molecule type" value="Genomic_DNA"/>
</dbReference>